<dbReference type="EMBL" id="JAANIC010002588">
    <property type="protein sequence ID" value="KAG5344537.1"/>
    <property type="molecule type" value="Genomic_DNA"/>
</dbReference>
<dbReference type="InterPro" id="IPR003598">
    <property type="entry name" value="Ig_sub2"/>
</dbReference>
<feature type="non-terminal residue" evidence="10">
    <location>
        <position position="1"/>
    </location>
</feature>
<feature type="domain" description="Ig-like" evidence="8">
    <location>
        <begin position="321"/>
        <end position="413"/>
    </location>
</feature>
<evidence type="ECO:0000259" key="9">
    <source>
        <dbReference type="PROSITE" id="PS50853"/>
    </source>
</evidence>
<dbReference type="AlphaFoldDB" id="A0A836FTK3"/>
<dbReference type="InterPro" id="IPR036179">
    <property type="entry name" value="Ig-like_dom_sf"/>
</dbReference>
<comment type="caution">
    <text evidence="10">The sequence shown here is derived from an EMBL/GenBank/DDBJ whole genome shotgun (WGS) entry which is preliminary data.</text>
</comment>
<feature type="compositionally biased region" description="Basic and acidic residues" evidence="6">
    <location>
        <begin position="774"/>
        <end position="783"/>
    </location>
</feature>
<evidence type="ECO:0000256" key="3">
    <source>
        <dbReference type="ARBA" id="ARBA00022989"/>
    </source>
</evidence>
<dbReference type="Pfam" id="PF13927">
    <property type="entry name" value="Ig_3"/>
    <property type="match status" value="1"/>
</dbReference>
<evidence type="ECO:0000313" key="11">
    <source>
        <dbReference type="Proteomes" id="UP000669903"/>
    </source>
</evidence>
<feature type="domain" description="Fibronectin type-III" evidence="9">
    <location>
        <begin position="518"/>
        <end position="612"/>
    </location>
</feature>
<dbReference type="Pfam" id="PF00047">
    <property type="entry name" value="ig"/>
    <property type="match status" value="1"/>
</dbReference>
<dbReference type="Gene3D" id="2.60.40.10">
    <property type="entry name" value="Immunoglobulins"/>
    <property type="match status" value="6"/>
</dbReference>
<dbReference type="InterPro" id="IPR007110">
    <property type="entry name" value="Ig-like_dom"/>
</dbReference>
<keyword evidence="2 7" id="KW-0812">Transmembrane</keyword>
<dbReference type="InterPro" id="IPR003961">
    <property type="entry name" value="FN3_dom"/>
</dbReference>
<dbReference type="PANTHER" id="PTHR23278:SF30">
    <property type="entry name" value="SIDESTEP VIII, ISOFORM B"/>
    <property type="match status" value="1"/>
</dbReference>
<dbReference type="SUPFAM" id="SSF49265">
    <property type="entry name" value="Fibronectin type III"/>
    <property type="match status" value="1"/>
</dbReference>
<dbReference type="InterPro" id="IPR013162">
    <property type="entry name" value="CD80_C2-set"/>
</dbReference>
<reference evidence="10" key="1">
    <citation type="submission" date="2020-03" db="EMBL/GenBank/DDBJ databases">
        <title>Relaxed selection underlies rapid genomic changes in the transitions from sociality to social parasitism in ants.</title>
        <authorList>
            <person name="Bi X."/>
        </authorList>
    </citation>
    <scope>NUCLEOTIDE SEQUENCE</scope>
    <source>
        <strain evidence="10">BGI-DK2014a</strain>
        <tissue evidence="10">Whole body</tissue>
    </source>
</reference>
<feature type="non-terminal residue" evidence="10">
    <location>
        <position position="953"/>
    </location>
</feature>
<organism evidence="10 11">
    <name type="scientific">Acromyrmex charruanus</name>
    <dbReference type="NCBI Taxonomy" id="2715315"/>
    <lineage>
        <taxon>Eukaryota</taxon>
        <taxon>Metazoa</taxon>
        <taxon>Ecdysozoa</taxon>
        <taxon>Arthropoda</taxon>
        <taxon>Hexapoda</taxon>
        <taxon>Insecta</taxon>
        <taxon>Pterygota</taxon>
        <taxon>Neoptera</taxon>
        <taxon>Endopterygota</taxon>
        <taxon>Hymenoptera</taxon>
        <taxon>Apocrita</taxon>
        <taxon>Aculeata</taxon>
        <taxon>Formicoidea</taxon>
        <taxon>Formicidae</taxon>
        <taxon>Myrmicinae</taxon>
        <taxon>Acromyrmex</taxon>
    </lineage>
</organism>
<evidence type="ECO:0000313" key="10">
    <source>
        <dbReference type="EMBL" id="KAG5344537.1"/>
    </source>
</evidence>
<dbReference type="CDD" id="cd00063">
    <property type="entry name" value="FN3"/>
    <property type="match status" value="1"/>
</dbReference>
<feature type="compositionally biased region" description="Polar residues" evidence="6">
    <location>
        <begin position="793"/>
        <end position="807"/>
    </location>
</feature>
<dbReference type="PROSITE" id="PS50835">
    <property type="entry name" value="IG_LIKE"/>
    <property type="match status" value="5"/>
</dbReference>
<proteinExistence type="predicted"/>
<feature type="domain" description="Ig-like" evidence="8">
    <location>
        <begin position="418"/>
        <end position="504"/>
    </location>
</feature>
<feature type="region of interest" description="Disordered" evidence="6">
    <location>
        <begin position="774"/>
        <end position="807"/>
    </location>
</feature>
<evidence type="ECO:0000256" key="1">
    <source>
        <dbReference type="ARBA" id="ARBA00004167"/>
    </source>
</evidence>
<dbReference type="SMART" id="SM00060">
    <property type="entry name" value="FN3"/>
    <property type="match status" value="1"/>
</dbReference>
<evidence type="ECO:0000256" key="2">
    <source>
        <dbReference type="ARBA" id="ARBA00022692"/>
    </source>
</evidence>
<comment type="subcellular location">
    <subcellularLocation>
        <location evidence="1">Membrane</location>
        <topology evidence="1">Single-pass membrane protein</topology>
    </subcellularLocation>
</comment>
<evidence type="ECO:0000259" key="8">
    <source>
        <dbReference type="PROSITE" id="PS50835"/>
    </source>
</evidence>
<dbReference type="GO" id="GO:0016020">
    <property type="term" value="C:membrane"/>
    <property type="evidence" value="ECO:0007669"/>
    <property type="project" value="UniProtKB-SubCell"/>
</dbReference>
<dbReference type="Proteomes" id="UP000669903">
    <property type="component" value="Unassembled WGS sequence"/>
</dbReference>
<dbReference type="InterPro" id="IPR013783">
    <property type="entry name" value="Ig-like_fold"/>
</dbReference>
<dbReference type="PANTHER" id="PTHR23278">
    <property type="entry name" value="SIDESTEP PROTEIN"/>
    <property type="match status" value="1"/>
</dbReference>
<dbReference type="InterPro" id="IPR013106">
    <property type="entry name" value="Ig_V-set"/>
</dbReference>
<dbReference type="SMART" id="SM00408">
    <property type="entry name" value="IGc2"/>
    <property type="match status" value="3"/>
</dbReference>
<feature type="transmembrane region" description="Helical" evidence="7">
    <location>
        <begin position="745"/>
        <end position="767"/>
    </location>
</feature>
<dbReference type="InterPro" id="IPR013151">
    <property type="entry name" value="Immunoglobulin_dom"/>
</dbReference>
<evidence type="ECO:0000256" key="5">
    <source>
        <dbReference type="ARBA" id="ARBA00023157"/>
    </source>
</evidence>
<protein>
    <submittedName>
        <fullName evidence="10">TUTLB protein</fullName>
    </submittedName>
</protein>
<dbReference type="SUPFAM" id="SSF48726">
    <property type="entry name" value="Immunoglobulin"/>
    <property type="match status" value="5"/>
</dbReference>
<dbReference type="SMART" id="SM00409">
    <property type="entry name" value="IG"/>
    <property type="match status" value="3"/>
</dbReference>
<gene>
    <name evidence="10" type="primary">Igsf9b</name>
    <name evidence="10" type="ORF">G6Z76_0010034</name>
</gene>
<keyword evidence="3 7" id="KW-1133">Transmembrane helix</keyword>
<dbReference type="Pfam" id="PF08205">
    <property type="entry name" value="C2-set_2"/>
    <property type="match status" value="2"/>
</dbReference>
<keyword evidence="11" id="KW-1185">Reference proteome</keyword>
<evidence type="ECO:0000256" key="6">
    <source>
        <dbReference type="SAM" id="MobiDB-lite"/>
    </source>
</evidence>
<dbReference type="PROSITE" id="PS50853">
    <property type="entry name" value="FN3"/>
    <property type="match status" value="1"/>
</dbReference>
<feature type="domain" description="Ig-like" evidence="8">
    <location>
        <begin position="1"/>
        <end position="110"/>
    </location>
</feature>
<keyword evidence="4 7" id="KW-0472">Membrane</keyword>
<dbReference type="InterPro" id="IPR003599">
    <property type="entry name" value="Ig_sub"/>
</dbReference>
<feature type="domain" description="Ig-like" evidence="8">
    <location>
        <begin position="130"/>
        <end position="215"/>
    </location>
</feature>
<dbReference type="Pfam" id="PF07686">
    <property type="entry name" value="V-set"/>
    <property type="match status" value="1"/>
</dbReference>
<dbReference type="InterPro" id="IPR036116">
    <property type="entry name" value="FN3_sf"/>
</dbReference>
<accession>A0A836FTK3</accession>
<keyword evidence="5" id="KW-1015">Disulfide bond</keyword>
<name>A0A836FTK3_9HYME</name>
<evidence type="ECO:0000256" key="7">
    <source>
        <dbReference type="SAM" id="Phobius"/>
    </source>
</evidence>
<sequence length="953" mass="104954">MTDAEAVAGGIAQLPCDVKPPLSGDKLHLVIWYKEEADAPIYSFDTRGRDSPDQGNHWQDHSLEGRAFFKHSETPAKLTLEKVRESDAAVYRCRVDFKQSPTRNSKVNLTVIIPPEQLSILDEDGRSHIPHYILGPYSEGASLNITCVAAGGRPQPRVTWWQGTSLLDNSYETVDAKRVRNVLQLEKLGREHLRTFLTCQATNNNMVTPISSSVSLDMNLKPLWVRIQGESRPLSAGKTYEIGCEVVGARPSPTITWFKGNMILRNARETTSPDGNVTTSILTFVPGIEDAGKILYCRGGVPDIPNSELEDGWKLNIFHEPVVTLELGSNLNSSAIREGIDVYFECNIKSNPWVYKVSWRHNGNPLYHNRATGTIISNQSLVLQSVTRSRAGIYTCIGNNQEGDGESNPLNLDIKFVPVCQHGQTKVFGVARQETARIPCELEANPPEVSFTWKFNNTMEAVDIPQAHVTSDRTRSTASYTPMTELDYGTLLCWGSNDQGTQLEPCVYHIVPAGRPDTPHNCSLLNQTTDSIYVECIEGFDGGLPQKFTMQVDRETGSGKGGGPTTVFNQTSKVPVFSVSNLDPGSNYEVSIYSTNAKGRSETVHFRATTLNLPERRTAGERLAQPPSPENCTIREESQTTVRVSCAESELDFDTNTAIYVLQVFDADTRRLLASATSLTPSMLEVTDLPVDRSQSGLMLSLRIMTEQAMSDATVLFSTHFVQEGNTNKEHHPLTPVMLSLSGPLLGAVVGATAGLLLVIFVIVLAVKLRYRPRSQEDSHDDGGMANLAASGTGASSPLDKSSTLPLSTDSIESFEKNPDIIPHANENSYAELCKSTSPRYVLQQQRPEVNTFAATNNGSELTYVELALRGNRRIPPNCYQPVQISSIQRPQMLPMSTLTRRQPIQEPTIYAQVASHSKPIYVPPPHPYMNRSSDETTVETPLIGHDNKVIGL</sequence>
<feature type="domain" description="Ig-like" evidence="8">
    <location>
        <begin position="222"/>
        <end position="298"/>
    </location>
</feature>
<evidence type="ECO:0000256" key="4">
    <source>
        <dbReference type="ARBA" id="ARBA00023136"/>
    </source>
</evidence>